<dbReference type="AlphaFoldDB" id="A0A371EEP8"/>
<evidence type="ECO:0000313" key="3">
    <source>
        <dbReference type="Proteomes" id="UP000257109"/>
    </source>
</evidence>
<name>A0A371EEP8_MUCPR</name>
<dbReference type="EMBL" id="QJKJ01014350">
    <property type="protein sequence ID" value="RDX64512.1"/>
    <property type="molecule type" value="Genomic_DNA"/>
</dbReference>
<accession>A0A371EEP8</accession>
<dbReference type="InterPro" id="IPR013103">
    <property type="entry name" value="RVT_2"/>
</dbReference>
<dbReference type="OrthoDB" id="8048545at2759"/>
<sequence length="172" mass="20089">MVRLRAIRLGGINFNENFTLIARLEAMCILLSFATHYHMTLHQINIKCAFLNDIIMKKFIFESDAFPKHVFKLKKAFYGLEQAPHAWYGKLSSFLMSIGFERGKVDTTLFCKTTIHILLLCKYIWSTLFLAKDGIYIHQTKYVKELLKKFNLEDFKSMSTPMYPTSILTLDE</sequence>
<proteinExistence type="predicted"/>
<gene>
    <name evidence="2" type="ORF">CR513_56923</name>
</gene>
<evidence type="ECO:0000313" key="2">
    <source>
        <dbReference type="EMBL" id="RDX64512.1"/>
    </source>
</evidence>
<evidence type="ECO:0000259" key="1">
    <source>
        <dbReference type="Pfam" id="PF07727"/>
    </source>
</evidence>
<dbReference type="Proteomes" id="UP000257109">
    <property type="component" value="Unassembled WGS sequence"/>
</dbReference>
<dbReference type="STRING" id="157652.A0A371EEP8"/>
<dbReference type="Pfam" id="PF07727">
    <property type="entry name" value="RVT_2"/>
    <property type="match status" value="1"/>
</dbReference>
<organism evidence="2 3">
    <name type="scientific">Mucuna pruriens</name>
    <name type="common">Velvet bean</name>
    <name type="synonym">Dolichos pruriens</name>
    <dbReference type="NCBI Taxonomy" id="157652"/>
    <lineage>
        <taxon>Eukaryota</taxon>
        <taxon>Viridiplantae</taxon>
        <taxon>Streptophyta</taxon>
        <taxon>Embryophyta</taxon>
        <taxon>Tracheophyta</taxon>
        <taxon>Spermatophyta</taxon>
        <taxon>Magnoliopsida</taxon>
        <taxon>eudicotyledons</taxon>
        <taxon>Gunneridae</taxon>
        <taxon>Pentapetalae</taxon>
        <taxon>rosids</taxon>
        <taxon>fabids</taxon>
        <taxon>Fabales</taxon>
        <taxon>Fabaceae</taxon>
        <taxon>Papilionoideae</taxon>
        <taxon>50 kb inversion clade</taxon>
        <taxon>NPAAA clade</taxon>
        <taxon>indigoferoid/millettioid clade</taxon>
        <taxon>Phaseoleae</taxon>
        <taxon>Mucuna</taxon>
    </lineage>
</organism>
<reference evidence="2" key="1">
    <citation type="submission" date="2018-05" db="EMBL/GenBank/DDBJ databases">
        <title>Draft genome of Mucuna pruriens seed.</title>
        <authorList>
            <person name="Nnadi N.E."/>
            <person name="Vos R."/>
            <person name="Hasami M.H."/>
            <person name="Devisetty U.K."/>
            <person name="Aguiy J.C."/>
        </authorList>
    </citation>
    <scope>NUCLEOTIDE SEQUENCE [LARGE SCALE GENOMIC DNA]</scope>
    <source>
        <strain evidence="2">JCA_2017</strain>
    </source>
</reference>
<feature type="non-terminal residue" evidence="2">
    <location>
        <position position="1"/>
    </location>
</feature>
<protein>
    <recommendedName>
        <fullName evidence="1">Reverse transcriptase Ty1/copia-type domain-containing protein</fullName>
    </recommendedName>
</protein>
<feature type="domain" description="Reverse transcriptase Ty1/copia-type" evidence="1">
    <location>
        <begin position="10"/>
        <end position="159"/>
    </location>
</feature>
<keyword evidence="3" id="KW-1185">Reference proteome</keyword>
<comment type="caution">
    <text evidence="2">The sequence shown here is derived from an EMBL/GenBank/DDBJ whole genome shotgun (WGS) entry which is preliminary data.</text>
</comment>